<organism evidence="2 3">
    <name type="scientific">Ktedonosporobacter rubrisoli</name>
    <dbReference type="NCBI Taxonomy" id="2509675"/>
    <lineage>
        <taxon>Bacteria</taxon>
        <taxon>Bacillati</taxon>
        <taxon>Chloroflexota</taxon>
        <taxon>Ktedonobacteria</taxon>
        <taxon>Ktedonobacterales</taxon>
        <taxon>Ktedonosporobacteraceae</taxon>
        <taxon>Ktedonosporobacter</taxon>
    </lineage>
</organism>
<dbReference type="PANTHER" id="PTHR43798:SF33">
    <property type="entry name" value="HYDROLASE, PUTATIVE (AFU_ORTHOLOGUE AFUA_2G14860)-RELATED"/>
    <property type="match status" value="1"/>
</dbReference>
<dbReference type="RefSeq" id="WP_129890043.1">
    <property type="nucleotide sequence ID" value="NZ_CP035758.1"/>
</dbReference>
<evidence type="ECO:0000259" key="1">
    <source>
        <dbReference type="Pfam" id="PF00561"/>
    </source>
</evidence>
<dbReference type="AlphaFoldDB" id="A0A4P6JUK6"/>
<name>A0A4P6JUK6_KTERU</name>
<dbReference type="Proteomes" id="UP000290365">
    <property type="component" value="Chromosome"/>
</dbReference>
<dbReference type="PRINTS" id="PR00111">
    <property type="entry name" value="ABHYDROLASE"/>
</dbReference>
<gene>
    <name evidence="2" type="ORF">EPA93_24595</name>
</gene>
<protein>
    <submittedName>
        <fullName evidence="2">Alpha/beta hydrolase</fullName>
    </submittedName>
</protein>
<dbReference type="KEGG" id="kbs:EPA93_24595"/>
<dbReference type="InterPro" id="IPR050266">
    <property type="entry name" value="AB_hydrolase_sf"/>
</dbReference>
<dbReference type="GO" id="GO:0016020">
    <property type="term" value="C:membrane"/>
    <property type="evidence" value="ECO:0007669"/>
    <property type="project" value="TreeGrafter"/>
</dbReference>
<dbReference type="OrthoDB" id="9775557at2"/>
<dbReference type="Gene3D" id="3.40.50.1820">
    <property type="entry name" value="alpha/beta hydrolase"/>
    <property type="match status" value="1"/>
</dbReference>
<dbReference type="PANTHER" id="PTHR43798">
    <property type="entry name" value="MONOACYLGLYCEROL LIPASE"/>
    <property type="match status" value="1"/>
</dbReference>
<dbReference type="GO" id="GO:0016787">
    <property type="term" value="F:hydrolase activity"/>
    <property type="evidence" value="ECO:0007669"/>
    <property type="project" value="UniProtKB-KW"/>
</dbReference>
<proteinExistence type="predicted"/>
<keyword evidence="3" id="KW-1185">Reference proteome</keyword>
<dbReference type="InterPro" id="IPR029058">
    <property type="entry name" value="AB_hydrolase_fold"/>
</dbReference>
<dbReference type="InterPro" id="IPR000073">
    <property type="entry name" value="AB_hydrolase_1"/>
</dbReference>
<accession>A0A4P6JUK6</accession>
<evidence type="ECO:0000313" key="2">
    <source>
        <dbReference type="EMBL" id="QBD78990.1"/>
    </source>
</evidence>
<dbReference type="SUPFAM" id="SSF53474">
    <property type="entry name" value="alpha/beta-Hydrolases"/>
    <property type="match status" value="1"/>
</dbReference>
<feature type="domain" description="AB hydrolase-1" evidence="1">
    <location>
        <begin position="60"/>
        <end position="292"/>
    </location>
</feature>
<evidence type="ECO:0000313" key="3">
    <source>
        <dbReference type="Proteomes" id="UP000290365"/>
    </source>
</evidence>
<dbReference type="EMBL" id="CP035758">
    <property type="protein sequence ID" value="QBD78990.1"/>
    <property type="molecule type" value="Genomic_DNA"/>
</dbReference>
<keyword evidence="2" id="KW-0378">Hydrolase</keyword>
<reference evidence="2 3" key="1">
    <citation type="submission" date="2019-01" db="EMBL/GenBank/DDBJ databases">
        <title>Ktedonosporobacter rubrisoli SCAWS-G2.</title>
        <authorList>
            <person name="Huang Y."/>
            <person name="Yan B."/>
        </authorList>
    </citation>
    <scope>NUCLEOTIDE SEQUENCE [LARGE SCALE GENOMIC DNA]</scope>
    <source>
        <strain evidence="2 3">SCAWS-G2</strain>
    </source>
</reference>
<dbReference type="Pfam" id="PF00561">
    <property type="entry name" value="Abhydrolase_1"/>
    <property type="match status" value="1"/>
</dbReference>
<sequence>MEKKALLALSAATLTGLGALTVTENYQQWQRSELARLESGSQLIETALGPTEFASSGSGPTILILHGSPGGYDQALNLGPALGLTNFSILAPSRPGYLRTPLSSGRSPEAQADLCAALLDALHIETAIVLGISGGGPSALQFALRHPEHCRALITLCAVTQRYNESEVYAQLALHQRLLNQLTDAALLSNACIYILQGLTDLVSTSEHPETKDMLKSFSLPSLRRPGYDNDMQQFASMDIYPVEQLAMPTFIAQGTADTSVPFAQAQWLASKVPQARFVAVEGAGHMFFATHKDQVVPQLHSFLHAL</sequence>